<evidence type="ECO:0000313" key="4">
    <source>
        <dbReference type="Proteomes" id="UP000288972"/>
    </source>
</evidence>
<dbReference type="Proteomes" id="UP000288972">
    <property type="component" value="Chromosome"/>
</dbReference>
<dbReference type="GO" id="GO:0009190">
    <property type="term" value="P:cyclic nucleotide biosynthetic process"/>
    <property type="evidence" value="ECO:0007669"/>
    <property type="project" value="InterPro"/>
</dbReference>
<dbReference type="RefSeq" id="WP_128949460.1">
    <property type="nucleotide sequence ID" value="NZ_CP030053.1"/>
</dbReference>
<dbReference type="Pfam" id="PF00211">
    <property type="entry name" value="Guanylate_cyc"/>
    <property type="match status" value="1"/>
</dbReference>
<sequence>MSEPADGQDRNLFWQQMLSGQHPALRRGRKVMRALSPTASDRCRLCCVGFDGFTAPALRLAGFRPWRRNPHFCEQCEAVLAKERGGAEIDIAMLYADVRGSTQLAARLGPAAFAALMQRFFRIATGVFTRTDAVVDKMVGDEVIGIYLPGFSGSDYRRHAIKAALALLRATGHSDPAGPWLSIGIGVHAGRTFVGSIGVEDGNYQFAALGDPMNFCARLVATAKGGEAVISAAVWDGAPANMSAERRNLTLKGYDDPIDAYVTTVSGQPGQNLKR</sequence>
<accession>A0AAE6C6I9</accession>
<dbReference type="Proteomes" id="UP000290401">
    <property type="component" value="Unassembled WGS sequence"/>
</dbReference>
<dbReference type="GO" id="GO:0004016">
    <property type="term" value="F:adenylate cyclase activity"/>
    <property type="evidence" value="ECO:0007669"/>
    <property type="project" value="UniProtKB-ARBA"/>
</dbReference>
<reference evidence="2 4" key="1">
    <citation type="submission" date="2018-06" db="EMBL/GenBank/DDBJ databases">
        <title>Comparative genomics of rhizobia nodulating Arachis hypogaea in China.</title>
        <authorList>
            <person name="Li Y."/>
        </authorList>
    </citation>
    <scope>NUCLEOTIDE SEQUENCE [LARGE SCALE GENOMIC DNA]</scope>
    <source>
        <strain evidence="2 4">CCBAU 51670</strain>
    </source>
</reference>
<evidence type="ECO:0000313" key="3">
    <source>
        <dbReference type="EMBL" id="RXH08926.1"/>
    </source>
</evidence>
<evidence type="ECO:0000259" key="1">
    <source>
        <dbReference type="PROSITE" id="PS50125"/>
    </source>
</evidence>
<reference evidence="3 5" key="2">
    <citation type="submission" date="2018-10" db="EMBL/GenBank/DDBJ databases">
        <title>Bradyrhizobium sp. nov., effective nodules isolated from peanut in China.</title>
        <authorList>
            <person name="Li Y."/>
        </authorList>
    </citation>
    <scope>NUCLEOTIDE SEQUENCE [LARGE SCALE GENOMIC DNA]</scope>
    <source>
        <strain evidence="3 5">CCBAU 53426</strain>
    </source>
</reference>
<dbReference type="SMART" id="SM00044">
    <property type="entry name" value="CYCc"/>
    <property type="match status" value="1"/>
</dbReference>
<dbReference type="InterPro" id="IPR001054">
    <property type="entry name" value="A/G_cyclase"/>
</dbReference>
<dbReference type="CDD" id="cd07302">
    <property type="entry name" value="CHD"/>
    <property type="match status" value="1"/>
</dbReference>
<evidence type="ECO:0000313" key="2">
    <source>
        <dbReference type="EMBL" id="QAU44679.1"/>
    </source>
</evidence>
<name>A0AAE6C6I9_9BRAD</name>
<proteinExistence type="predicted"/>
<evidence type="ECO:0000313" key="5">
    <source>
        <dbReference type="Proteomes" id="UP000290401"/>
    </source>
</evidence>
<keyword evidence="5" id="KW-1185">Reference proteome</keyword>
<dbReference type="KEGG" id="bgz:XH91_04470"/>
<dbReference type="PANTHER" id="PTHR43081:SF1">
    <property type="entry name" value="ADENYLATE CYCLASE, TERMINAL-DIFFERENTIATION SPECIFIC"/>
    <property type="match status" value="1"/>
</dbReference>
<dbReference type="PROSITE" id="PS50125">
    <property type="entry name" value="GUANYLATE_CYCLASE_2"/>
    <property type="match status" value="1"/>
</dbReference>
<dbReference type="AlphaFoldDB" id="A0AAE6C6I9"/>
<organism evidence="2 4">
    <name type="scientific">Bradyrhizobium guangzhouense</name>
    <dbReference type="NCBI Taxonomy" id="1325095"/>
    <lineage>
        <taxon>Bacteria</taxon>
        <taxon>Pseudomonadati</taxon>
        <taxon>Pseudomonadota</taxon>
        <taxon>Alphaproteobacteria</taxon>
        <taxon>Hyphomicrobiales</taxon>
        <taxon>Nitrobacteraceae</taxon>
        <taxon>Bradyrhizobium</taxon>
    </lineage>
</organism>
<feature type="domain" description="Guanylate cyclase" evidence="1">
    <location>
        <begin position="92"/>
        <end position="220"/>
    </location>
</feature>
<dbReference type="EMBL" id="RDQZ01000028">
    <property type="protein sequence ID" value="RXH08926.1"/>
    <property type="molecule type" value="Genomic_DNA"/>
</dbReference>
<dbReference type="InterPro" id="IPR050697">
    <property type="entry name" value="Adenylyl/Guanylyl_Cyclase_3/4"/>
</dbReference>
<dbReference type="GO" id="GO:0035556">
    <property type="term" value="P:intracellular signal transduction"/>
    <property type="evidence" value="ECO:0007669"/>
    <property type="project" value="InterPro"/>
</dbReference>
<dbReference type="SUPFAM" id="SSF55073">
    <property type="entry name" value="Nucleotide cyclase"/>
    <property type="match status" value="1"/>
</dbReference>
<dbReference type="PANTHER" id="PTHR43081">
    <property type="entry name" value="ADENYLATE CYCLASE, TERMINAL-DIFFERENTIATION SPECIFIC-RELATED"/>
    <property type="match status" value="1"/>
</dbReference>
<dbReference type="EMBL" id="CP030053">
    <property type="protein sequence ID" value="QAU44679.1"/>
    <property type="molecule type" value="Genomic_DNA"/>
</dbReference>
<gene>
    <name evidence="3" type="ORF">EAS56_27640</name>
    <name evidence="2" type="ORF">XH91_04470</name>
</gene>
<dbReference type="InterPro" id="IPR029787">
    <property type="entry name" value="Nucleotide_cyclase"/>
</dbReference>
<protein>
    <submittedName>
        <fullName evidence="2">Adenylate/guanylate cyclase domain-containing protein</fullName>
    </submittedName>
</protein>
<dbReference type="Gene3D" id="3.30.70.1230">
    <property type="entry name" value="Nucleotide cyclase"/>
    <property type="match status" value="1"/>
</dbReference>